<dbReference type="Proteomes" id="UP001194580">
    <property type="component" value="Unassembled WGS sequence"/>
</dbReference>
<dbReference type="EMBL" id="JAAAIL010001999">
    <property type="protein sequence ID" value="KAG0261941.1"/>
    <property type="molecule type" value="Genomic_DNA"/>
</dbReference>
<evidence type="ECO:0000313" key="2">
    <source>
        <dbReference type="Proteomes" id="UP001194580"/>
    </source>
</evidence>
<organism evidence="1 2">
    <name type="scientific">Linnemannia exigua</name>
    <dbReference type="NCBI Taxonomy" id="604196"/>
    <lineage>
        <taxon>Eukaryota</taxon>
        <taxon>Fungi</taxon>
        <taxon>Fungi incertae sedis</taxon>
        <taxon>Mucoromycota</taxon>
        <taxon>Mortierellomycotina</taxon>
        <taxon>Mortierellomycetes</taxon>
        <taxon>Mortierellales</taxon>
        <taxon>Mortierellaceae</taxon>
        <taxon>Linnemannia</taxon>
    </lineage>
</organism>
<accession>A0AAD4D3V1</accession>
<dbReference type="InterPro" id="IPR032675">
    <property type="entry name" value="LRR_dom_sf"/>
</dbReference>
<dbReference type="SUPFAM" id="SSF52047">
    <property type="entry name" value="RNI-like"/>
    <property type="match status" value="1"/>
</dbReference>
<dbReference type="PROSITE" id="PS51257">
    <property type="entry name" value="PROKAR_LIPOPROTEIN"/>
    <property type="match status" value="1"/>
</dbReference>
<gene>
    <name evidence="1" type="ORF">BGZ95_004110</name>
</gene>
<comment type="caution">
    <text evidence="1">The sequence shown here is derived from an EMBL/GenBank/DDBJ whole genome shotgun (WGS) entry which is preliminary data.</text>
</comment>
<name>A0AAD4D3V1_9FUNG</name>
<keyword evidence="2" id="KW-1185">Reference proteome</keyword>
<dbReference type="AlphaFoldDB" id="A0AAD4D3V1"/>
<proteinExistence type="predicted"/>
<sequence length="568" mass="64007">METVSRQFQHVRSLHTSSTFLGCYLRSLALRASPVDTPTWLPFPTSNLSATARVDTAAITNVIANANANTNANVQISTVAGAQAAAAEDPLSGLPILSNLASFCCRNMLVTEWLQTFYEIPVVPWQHLILQTAWLVSLNLHLRTITIERMSVRTTEELFRLSQALAELKKLHELRLGPIPVSHDDQGVALLNSFLDSLPSSMSILSMSQITTNIQPQDNLDWPRRDGALPDLKELHMDMPAHFPARFLDHMFRSCPSLEAFYIGRAHVQTSRAITAAITNGINDHCPEFKRFSLGQAFNAGASNDGFKILRTLKPKMLTRLDFWQLRGKESLKQAEEGILLQAETLEVVCFGDCLTMTSRTIRRITAMCTALKTLRVEQRSGVLRKVKMKKVVKERWACHNLSYLELAIAAKTFENITFYQDSSDYYEPTEFDRELWEHWGKFYKQLGQLTKLQVLILKRAVSLEEPGSQEATFPGMLSPGNSDKGRPGYLQYLRRLANLKELRGPFHLAIPEMAATFGIEEVQCIMSQWPKLATIELLQASEGGPTIFDTYPQLVSLIKWKPLMHLC</sequence>
<evidence type="ECO:0000313" key="1">
    <source>
        <dbReference type="EMBL" id="KAG0261941.1"/>
    </source>
</evidence>
<reference evidence="1" key="1">
    <citation type="journal article" date="2020" name="Fungal Divers.">
        <title>Resolving the Mortierellaceae phylogeny through synthesis of multi-gene phylogenetics and phylogenomics.</title>
        <authorList>
            <person name="Vandepol N."/>
            <person name="Liber J."/>
            <person name="Desiro A."/>
            <person name="Na H."/>
            <person name="Kennedy M."/>
            <person name="Barry K."/>
            <person name="Grigoriev I.V."/>
            <person name="Miller A.N."/>
            <person name="O'Donnell K."/>
            <person name="Stajich J.E."/>
            <person name="Bonito G."/>
        </authorList>
    </citation>
    <scope>NUCLEOTIDE SEQUENCE</scope>
    <source>
        <strain evidence="1">NRRL 28262</strain>
    </source>
</reference>
<dbReference type="Gene3D" id="3.80.10.10">
    <property type="entry name" value="Ribonuclease Inhibitor"/>
    <property type="match status" value="1"/>
</dbReference>
<protein>
    <submittedName>
        <fullName evidence="1">Uncharacterized protein</fullName>
    </submittedName>
</protein>